<feature type="domain" description="DUF1540" evidence="1">
    <location>
        <begin position="5"/>
        <end position="42"/>
    </location>
</feature>
<dbReference type="Pfam" id="PF07561">
    <property type="entry name" value="DUF1540"/>
    <property type="match status" value="2"/>
</dbReference>
<protein>
    <submittedName>
        <fullName evidence="2">DUF1540 domain-containing protein</fullName>
    </submittedName>
</protein>
<dbReference type="Proteomes" id="UP000886890">
    <property type="component" value="Unassembled WGS sequence"/>
</dbReference>
<accession>A0A9D1XEB5</accession>
<evidence type="ECO:0000259" key="1">
    <source>
        <dbReference type="Pfam" id="PF07561"/>
    </source>
</evidence>
<reference evidence="2" key="1">
    <citation type="journal article" date="2021" name="PeerJ">
        <title>Extensive microbial diversity within the chicken gut microbiome revealed by metagenomics and culture.</title>
        <authorList>
            <person name="Gilroy R."/>
            <person name="Ravi A."/>
            <person name="Getino M."/>
            <person name="Pursley I."/>
            <person name="Horton D.L."/>
            <person name="Alikhan N.F."/>
            <person name="Baker D."/>
            <person name="Gharbi K."/>
            <person name="Hall N."/>
            <person name="Watson M."/>
            <person name="Adriaenssens E.M."/>
            <person name="Foster-Nyarko E."/>
            <person name="Jarju S."/>
            <person name="Secka A."/>
            <person name="Antonio M."/>
            <person name="Oren A."/>
            <person name="Chaudhuri R.R."/>
            <person name="La Ragione R."/>
            <person name="Hildebrand F."/>
            <person name="Pallen M.J."/>
        </authorList>
    </citation>
    <scope>NUCLEOTIDE SEQUENCE</scope>
    <source>
        <strain evidence="2">CHK183-1962</strain>
    </source>
</reference>
<name>A0A9D1XEB5_9FIRM</name>
<gene>
    <name evidence="2" type="ORF">H9734_09860</name>
</gene>
<comment type="caution">
    <text evidence="2">The sequence shown here is derived from an EMBL/GenBank/DDBJ whole genome shotgun (WGS) entry which is preliminary data.</text>
</comment>
<reference evidence="2" key="2">
    <citation type="submission" date="2021-04" db="EMBL/GenBank/DDBJ databases">
        <authorList>
            <person name="Gilroy R."/>
        </authorList>
    </citation>
    <scope>NUCLEOTIDE SEQUENCE</scope>
    <source>
        <strain evidence="2">CHK183-1962</strain>
    </source>
</reference>
<dbReference type="InterPro" id="IPR011437">
    <property type="entry name" value="DUF1540"/>
</dbReference>
<evidence type="ECO:0000313" key="3">
    <source>
        <dbReference type="Proteomes" id="UP000886890"/>
    </source>
</evidence>
<dbReference type="EMBL" id="DXEK01000163">
    <property type="protein sequence ID" value="HIX77882.1"/>
    <property type="molecule type" value="Genomic_DNA"/>
</dbReference>
<organism evidence="2 3">
    <name type="scientific">Candidatus Fusicatenibacter merdavium</name>
    <dbReference type="NCBI Taxonomy" id="2838600"/>
    <lineage>
        <taxon>Bacteria</taxon>
        <taxon>Bacillati</taxon>
        <taxon>Bacillota</taxon>
        <taxon>Clostridia</taxon>
        <taxon>Lachnospirales</taxon>
        <taxon>Lachnospiraceae</taxon>
        <taxon>Fusicatenibacter</taxon>
    </lineage>
</organism>
<proteinExistence type="predicted"/>
<feature type="domain" description="DUF1540" evidence="1">
    <location>
        <begin position="65"/>
        <end position="103"/>
    </location>
</feature>
<evidence type="ECO:0000313" key="2">
    <source>
        <dbReference type="EMBL" id="HIX77882.1"/>
    </source>
</evidence>
<dbReference type="AlphaFoldDB" id="A0A9D1XEB5"/>
<sequence length="106" mass="10989">MPALSCSATTCIYNKQELCSKGDVKIGGSNARQAGETCCESFQERSQDSMMNSMASGCGCTNIAVDCAAQNCQFNESCKCTAGGIQISGSQACCSDDTKCSSFVCS</sequence>